<sequence>MLALATEITKRPTVHYWDNAKNKLMNSKRAVPDLSVLLGKVPEKDHGKWLLVNNAKQLVG</sequence>
<dbReference type="AlphaFoldDB" id="A0A0A1H0R0"/>
<dbReference type="Proteomes" id="UP000031620">
    <property type="component" value="Chromosome"/>
</dbReference>
<name>A0A0A1H0R0_9LACO</name>
<dbReference type="KEGG" id="lho:LOOC260_117840"/>
<evidence type="ECO:0000313" key="1">
    <source>
        <dbReference type="EMBL" id="BAP86291.1"/>
    </source>
</evidence>
<proteinExistence type="predicted"/>
<accession>A0A0A1H0R0</accession>
<organism evidence="1 2">
    <name type="scientific">Paucilactobacillus hokkaidonensis JCM 18461</name>
    <dbReference type="NCBI Taxonomy" id="1291742"/>
    <lineage>
        <taxon>Bacteria</taxon>
        <taxon>Bacillati</taxon>
        <taxon>Bacillota</taxon>
        <taxon>Bacilli</taxon>
        <taxon>Lactobacillales</taxon>
        <taxon>Lactobacillaceae</taxon>
        <taxon>Paucilactobacillus</taxon>
    </lineage>
</organism>
<evidence type="ECO:0000313" key="2">
    <source>
        <dbReference type="Proteomes" id="UP000031620"/>
    </source>
</evidence>
<gene>
    <name evidence="1" type="ORF">LOOC260_117840</name>
</gene>
<dbReference type="EMBL" id="AP014680">
    <property type="protein sequence ID" value="BAP86291.1"/>
    <property type="molecule type" value="Genomic_DNA"/>
</dbReference>
<protein>
    <submittedName>
        <fullName evidence="1">Uncharacterized protein</fullName>
    </submittedName>
</protein>
<dbReference type="HOGENOM" id="CLU_2935755_0_0_9"/>
<reference evidence="1 2" key="1">
    <citation type="submission" date="2014-11" db="EMBL/GenBank/DDBJ databases">
        <title>Complete genome sequence and analysis of Lactobacillus hokkaidonensis LOOC260T.</title>
        <authorList>
            <person name="Tanizawa Y."/>
            <person name="Tohno M."/>
            <person name="Kaminuma E."/>
            <person name="Nakamura Y."/>
            <person name="Arita M."/>
        </authorList>
    </citation>
    <scope>NUCLEOTIDE SEQUENCE [LARGE SCALE GENOMIC DNA]</scope>
    <source>
        <strain evidence="1 2">LOOC260</strain>
    </source>
</reference>